<protein>
    <submittedName>
        <fullName evidence="5">Helix-turn-helix domain-containing protein</fullName>
    </submittedName>
</protein>
<dbReference type="Proteomes" id="UP000683310">
    <property type="component" value="Chromosome"/>
</dbReference>
<evidence type="ECO:0000256" key="2">
    <source>
        <dbReference type="ARBA" id="ARBA00023125"/>
    </source>
</evidence>
<reference evidence="5 6" key="1">
    <citation type="submission" date="2021-04" db="EMBL/GenBank/DDBJ databases">
        <title>Nocardia tengchongensis.</title>
        <authorList>
            <person name="Zhuang k."/>
            <person name="Ran Y."/>
            <person name="Li W."/>
        </authorList>
    </citation>
    <scope>NUCLEOTIDE SEQUENCE [LARGE SCALE GENOMIC DNA]</scope>
    <source>
        <strain evidence="5 6">CFH S0057</strain>
    </source>
</reference>
<dbReference type="PROSITE" id="PS01124">
    <property type="entry name" value="HTH_ARAC_FAMILY_2"/>
    <property type="match status" value="1"/>
</dbReference>
<dbReference type="PANTHER" id="PTHR46796">
    <property type="entry name" value="HTH-TYPE TRANSCRIPTIONAL ACTIVATOR RHAS-RELATED"/>
    <property type="match status" value="1"/>
</dbReference>
<evidence type="ECO:0000256" key="1">
    <source>
        <dbReference type="ARBA" id="ARBA00023015"/>
    </source>
</evidence>
<keyword evidence="1" id="KW-0805">Transcription regulation</keyword>
<keyword evidence="3" id="KW-0804">Transcription</keyword>
<dbReference type="Pfam" id="PF12833">
    <property type="entry name" value="HTH_18"/>
    <property type="match status" value="1"/>
</dbReference>
<keyword evidence="6" id="KW-1185">Reference proteome</keyword>
<dbReference type="InterPro" id="IPR020449">
    <property type="entry name" value="Tscrpt_reg_AraC-type_HTH"/>
</dbReference>
<dbReference type="EMBL" id="CP074371">
    <property type="protein sequence ID" value="QVI23950.1"/>
    <property type="molecule type" value="Genomic_DNA"/>
</dbReference>
<organism evidence="5 6">
    <name type="scientific">Nocardia tengchongensis</name>
    <dbReference type="NCBI Taxonomy" id="2055889"/>
    <lineage>
        <taxon>Bacteria</taxon>
        <taxon>Bacillati</taxon>
        <taxon>Actinomycetota</taxon>
        <taxon>Actinomycetes</taxon>
        <taxon>Mycobacteriales</taxon>
        <taxon>Nocardiaceae</taxon>
        <taxon>Nocardia</taxon>
    </lineage>
</organism>
<evidence type="ECO:0000313" key="6">
    <source>
        <dbReference type="Proteomes" id="UP000683310"/>
    </source>
</evidence>
<feature type="domain" description="HTH araC/xylS-type" evidence="4">
    <location>
        <begin position="212"/>
        <end position="312"/>
    </location>
</feature>
<dbReference type="InterPro" id="IPR050204">
    <property type="entry name" value="AraC_XylS_family_regulators"/>
</dbReference>
<dbReference type="SUPFAM" id="SSF46689">
    <property type="entry name" value="Homeodomain-like"/>
    <property type="match status" value="1"/>
</dbReference>
<proteinExistence type="predicted"/>
<evidence type="ECO:0000256" key="3">
    <source>
        <dbReference type="ARBA" id="ARBA00023163"/>
    </source>
</evidence>
<dbReference type="InterPro" id="IPR009057">
    <property type="entry name" value="Homeodomain-like_sf"/>
</dbReference>
<keyword evidence="2" id="KW-0238">DNA-binding</keyword>
<dbReference type="SMART" id="SM00342">
    <property type="entry name" value="HTH_ARAC"/>
    <property type="match status" value="1"/>
</dbReference>
<dbReference type="Gene3D" id="1.10.10.60">
    <property type="entry name" value="Homeodomain-like"/>
    <property type="match status" value="1"/>
</dbReference>
<name>A0ABX8D0L8_9NOCA</name>
<evidence type="ECO:0000259" key="4">
    <source>
        <dbReference type="PROSITE" id="PS01124"/>
    </source>
</evidence>
<dbReference type="PANTHER" id="PTHR46796:SF6">
    <property type="entry name" value="ARAC SUBFAMILY"/>
    <property type="match status" value="1"/>
</dbReference>
<dbReference type="InterPro" id="IPR018060">
    <property type="entry name" value="HTH_AraC"/>
</dbReference>
<gene>
    <name evidence="5" type="ORF">KHQ06_14800</name>
</gene>
<sequence length="313" mass="33902">MVVVLDTGLLPVGERIEAAQDLLADTEVPSINQFEGFAGQLWHRVAVRELGAGVHVTQVFGTGMRVLRDAKQLRVAAPERVGVGVHLTGSSTWSHCGADQILAAGELSLTDGTSTSDLTSPGFNGLKVVIFDYDQLALPIETVRRAAPRLKSSPLYDLVSAHITALGEAGDIEPGPAQIMLKSATTQLIRALITTAAADPRRHEALHDSLYLRIAAYVEQHLGDPGLNPDHIARAHNISVRHLYNIWSARGTTLSQWIINARLEGAYADLARLGRTTSIAAVAGRWGFASPAHFARRFRDAYGMSPRDWQRAN</sequence>
<evidence type="ECO:0000313" key="5">
    <source>
        <dbReference type="EMBL" id="QVI23950.1"/>
    </source>
</evidence>
<accession>A0ABX8D0L8</accession>
<dbReference type="PRINTS" id="PR00032">
    <property type="entry name" value="HTHARAC"/>
</dbReference>